<reference evidence="9 10" key="1">
    <citation type="submission" date="2019-08" db="EMBL/GenBank/DDBJ databases">
        <authorList>
            <person name="Herpell B J."/>
        </authorList>
    </citation>
    <scope>NUCLEOTIDE SEQUENCE [LARGE SCALE GENOMIC DNA]</scope>
    <source>
        <strain evidence="10">Msb3</strain>
        <plasmid evidence="9 10">pII</plasmid>
    </source>
</reference>
<dbReference type="Gene3D" id="1.10.443.10">
    <property type="entry name" value="Intergrase catalytic core"/>
    <property type="match status" value="1"/>
</dbReference>
<gene>
    <name evidence="9" type="ORF">PDMSB3_0047</name>
</gene>
<feature type="region of interest" description="Disordered" evidence="6">
    <location>
        <begin position="511"/>
        <end position="533"/>
    </location>
</feature>
<comment type="similarity">
    <text evidence="1">Belongs to the 'phage' integrase family.</text>
</comment>
<evidence type="ECO:0000256" key="6">
    <source>
        <dbReference type="SAM" id="MobiDB-lite"/>
    </source>
</evidence>
<proteinExistence type="inferred from homology"/>
<dbReference type="RefSeq" id="WP_165190243.1">
    <property type="nucleotide sequence ID" value="NZ_LR699556.1"/>
</dbReference>
<evidence type="ECO:0000256" key="5">
    <source>
        <dbReference type="PROSITE-ProRule" id="PRU01248"/>
    </source>
</evidence>
<feature type="domain" description="Tyr recombinase" evidence="7">
    <location>
        <begin position="383"/>
        <end position="616"/>
    </location>
</feature>
<dbReference type="InterPro" id="IPR011010">
    <property type="entry name" value="DNA_brk_join_enz"/>
</dbReference>
<evidence type="ECO:0000256" key="3">
    <source>
        <dbReference type="ARBA" id="ARBA00023125"/>
    </source>
</evidence>
<dbReference type="PANTHER" id="PTHR30349:SF41">
    <property type="entry name" value="INTEGRASE_RECOMBINASE PROTEIN MJ0367-RELATED"/>
    <property type="match status" value="1"/>
</dbReference>
<dbReference type="InterPro" id="IPR002104">
    <property type="entry name" value="Integrase_catalytic"/>
</dbReference>
<keyword evidence="3 5" id="KW-0238">DNA-binding</keyword>
<feature type="domain" description="Core-binding (CB)" evidence="8">
    <location>
        <begin position="257"/>
        <end position="357"/>
    </location>
</feature>
<dbReference type="InterPro" id="IPR044068">
    <property type="entry name" value="CB"/>
</dbReference>
<organism evidence="9 10">
    <name type="scientific">Paraburkholderia dioscoreae</name>
    <dbReference type="NCBI Taxonomy" id="2604047"/>
    <lineage>
        <taxon>Bacteria</taxon>
        <taxon>Pseudomonadati</taxon>
        <taxon>Pseudomonadota</taxon>
        <taxon>Betaproteobacteria</taxon>
        <taxon>Burkholderiales</taxon>
        <taxon>Burkholderiaceae</taxon>
        <taxon>Paraburkholderia</taxon>
    </lineage>
</organism>
<dbReference type="Pfam" id="PF00589">
    <property type="entry name" value="Phage_integrase"/>
    <property type="match status" value="1"/>
</dbReference>
<keyword evidence="2" id="KW-0229">DNA integration</keyword>
<evidence type="ECO:0000313" key="10">
    <source>
        <dbReference type="Proteomes" id="UP000325811"/>
    </source>
</evidence>
<geneLocation type="plasmid" evidence="9 10">
    <name>pII</name>
</geneLocation>
<evidence type="ECO:0000256" key="4">
    <source>
        <dbReference type="ARBA" id="ARBA00023172"/>
    </source>
</evidence>
<feature type="compositionally biased region" description="Gly residues" evidence="6">
    <location>
        <begin position="524"/>
        <end position="533"/>
    </location>
</feature>
<evidence type="ECO:0000256" key="1">
    <source>
        <dbReference type="ARBA" id="ARBA00008857"/>
    </source>
</evidence>
<dbReference type="PROSITE" id="PS51898">
    <property type="entry name" value="TYR_RECOMBINASE"/>
    <property type="match status" value="1"/>
</dbReference>
<evidence type="ECO:0000256" key="2">
    <source>
        <dbReference type="ARBA" id="ARBA00022908"/>
    </source>
</evidence>
<dbReference type="Gene3D" id="1.10.150.130">
    <property type="match status" value="1"/>
</dbReference>
<evidence type="ECO:0000259" key="7">
    <source>
        <dbReference type="PROSITE" id="PS51898"/>
    </source>
</evidence>
<dbReference type="KEGG" id="pdio:PDMSB3_0047.3"/>
<dbReference type="Proteomes" id="UP000325811">
    <property type="component" value="Plasmid pII"/>
</dbReference>
<dbReference type="SUPFAM" id="SSF56349">
    <property type="entry name" value="DNA breaking-rejoining enzymes"/>
    <property type="match status" value="1"/>
</dbReference>
<dbReference type="InterPro" id="IPR022169">
    <property type="entry name" value="DUF3701"/>
</dbReference>
<dbReference type="InterPro" id="IPR050090">
    <property type="entry name" value="Tyrosine_recombinase_XerCD"/>
</dbReference>
<name>A0A5Q4ZH73_9BURK</name>
<dbReference type="GO" id="GO:0006310">
    <property type="term" value="P:DNA recombination"/>
    <property type="evidence" value="ECO:0007669"/>
    <property type="project" value="UniProtKB-KW"/>
</dbReference>
<dbReference type="GO" id="GO:0015074">
    <property type="term" value="P:DNA integration"/>
    <property type="evidence" value="ECO:0007669"/>
    <property type="project" value="UniProtKB-KW"/>
</dbReference>
<evidence type="ECO:0000313" key="9">
    <source>
        <dbReference type="EMBL" id="VVD31171.1"/>
    </source>
</evidence>
<dbReference type="PANTHER" id="PTHR30349">
    <property type="entry name" value="PHAGE INTEGRASE-RELATED"/>
    <property type="match status" value="1"/>
</dbReference>
<dbReference type="AlphaFoldDB" id="A0A5Q4ZH73"/>
<evidence type="ECO:0000259" key="8">
    <source>
        <dbReference type="PROSITE" id="PS51900"/>
    </source>
</evidence>
<dbReference type="GO" id="GO:0003677">
    <property type="term" value="F:DNA binding"/>
    <property type="evidence" value="ECO:0007669"/>
    <property type="project" value="UniProtKB-UniRule"/>
</dbReference>
<keyword evidence="10" id="KW-1185">Reference proteome</keyword>
<dbReference type="EMBL" id="LR699556">
    <property type="protein sequence ID" value="VVD31171.1"/>
    <property type="molecule type" value="Genomic_DNA"/>
</dbReference>
<dbReference type="InterPro" id="IPR010998">
    <property type="entry name" value="Integrase_recombinase_N"/>
</dbReference>
<dbReference type="InterPro" id="IPR013762">
    <property type="entry name" value="Integrase-like_cat_sf"/>
</dbReference>
<keyword evidence="9" id="KW-0614">Plasmid</keyword>
<keyword evidence="4" id="KW-0233">DNA recombination</keyword>
<dbReference type="Pfam" id="PF12482">
    <property type="entry name" value="DUF3701"/>
    <property type="match status" value="1"/>
</dbReference>
<dbReference type="PROSITE" id="PS51900">
    <property type="entry name" value="CB"/>
    <property type="match status" value="1"/>
</dbReference>
<accession>A0A5Q4ZH73</accession>
<sequence>MANRPQQLTLPLPRSYTRTDFAALRAFVQRVPLPAIARLYFDPDTAPHAASADALERYLRTMRDDLVHLATLHGSSVLADHLKASTRHHGSAKLTAVTLRMVEQASRLAAAAPAATHPVGLWFRPLVARRLVGEGIPTLGALVDFCNRRGGSWWRAVPRIGLLRARVLVAWLRQHAGTLGAVVTDDVELADPLEAPSSAARVALVPAGTGRASELAPLERVTLPHALSGGEGPHGNGTRGLNRAPGLCYLQAQHDLDAVRAWLHRYRDRPQALRAYTRELERLLLWAVTVRGTALSSLTVDDCEAYKDFLAVPSAAFVGLRTRRDSPRWRPFAPDGLSPDSQRYAVRALRAAFDWFVNVHYLAGNPWQAVSDPVTVTREHAMRIERALPLDLWSRVRRFAEDRGASLGPAAPRWRAARAALLLMGDSGLRNAEAALARREQLRYVPPDGEVPATWELEVTGKGRKQRIVPVSGACVEALAAHWRDRELDLKAPPPSAPLVAPLVIPATPAAQRRHAGAPDGHGRQGQQGGAGYSGNGLRELVNWAVRQIRAQLDLTEDERRQLAGTTPHAFRHTFGTQAAVDVPLDVVQQVLGHASLQTTTIYVQAERKRVRRELAGYYQRMTGADASQSG</sequence>
<protein>
    <submittedName>
        <fullName evidence="9">Site-specific recombinase XerD</fullName>
    </submittedName>
</protein>